<feature type="region of interest" description="Disordered" evidence="1">
    <location>
        <begin position="121"/>
        <end position="141"/>
    </location>
</feature>
<evidence type="ECO:0000313" key="3">
    <source>
        <dbReference type="Proteomes" id="UP000318288"/>
    </source>
</evidence>
<proteinExistence type="predicted"/>
<dbReference type="EMBL" id="SJPW01000036">
    <property type="protein sequence ID" value="TWU41153.1"/>
    <property type="molecule type" value="Genomic_DNA"/>
</dbReference>
<evidence type="ECO:0000256" key="1">
    <source>
        <dbReference type="SAM" id="MobiDB-lite"/>
    </source>
</evidence>
<comment type="caution">
    <text evidence="2">The sequence shown here is derived from an EMBL/GenBank/DDBJ whole genome shotgun (WGS) entry which is preliminary data.</text>
</comment>
<dbReference type="RefSeq" id="WP_146462675.1">
    <property type="nucleotide sequence ID" value="NZ_SJPW01000036.1"/>
</dbReference>
<accession>A0A5C6DUV7</accession>
<keyword evidence="3" id="KW-1185">Reference proteome</keyword>
<sequence>MTTPTDITRLADVLHATIVYHHHTEPNYQVFDLTFVDPLLKYSMMIRPHAGIIQLAADPDAPISGCPLLEYGFRYDPLDVGDSAYGPGPAIRFYDGPCKRNDIRLTITIRSDGRLYLFANADPTPYPERTGSPGTPPTSHP</sequence>
<dbReference type="Proteomes" id="UP000318288">
    <property type="component" value="Unassembled WGS sequence"/>
</dbReference>
<protein>
    <submittedName>
        <fullName evidence="2">Uncharacterized protein</fullName>
    </submittedName>
</protein>
<dbReference type="AlphaFoldDB" id="A0A5C6DUV7"/>
<name>A0A5C6DUV7_9BACT</name>
<dbReference type="OrthoDB" id="271756at2"/>
<reference evidence="2 3" key="1">
    <citation type="submission" date="2019-02" db="EMBL/GenBank/DDBJ databases">
        <title>Deep-cultivation of Planctomycetes and their phenomic and genomic characterization uncovers novel biology.</title>
        <authorList>
            <person name="Wiegand S."/>
            <person name="Jogler M."/>
            <person name="Boedeker C."/>
            <person name="Pinto D."/>
            <person name="Vollmers J."/>
            <person name="Rivas-Marin E."/>
            <person name="Kohn T."/>
            <person name="Peeters S.H."/>
            <person name="Heuer A."/>
            <person name="Rast P."/>
            <person name="Oberbeckmann S."/>
            <person name="Bunk B."/>
            <person name="Jeske O."/>
            <person name="Meyerdierks A."/>
            <person name="Storesund J.E."/>
            <person name="Kallscheuer N."/>
            <person name="Luecker S."/>
            <person name="Lage O.M."/>
            <person name="Pohl T."/>
            <person name="Merkel B.J."/>
            <person name="Hornburger P."/>
            <person name="Mueller R.-W."/>
            <person name="Bruemmer F."/>
            <person name="Labrenz M."/>
            <person name="Spormann A.M."/>
            <person name="Op Den Camp H."/>
            <person name="Overmann J."/>
            <person name="Amann R."/>
            <person name="Jetten M.S.M."/>
            <person name="Mascher T."/>
            <person name="Medema M.H."/>
            <person name="Devos D.P."/>
            <person name="Kaster A.-K."/>
            <person name="Ovreas L."/>
            <person name="Rohde M."/>
            <person name="Galperin M.Y."/>
            <person name="Jogler C."/>
        </authorList>
    </citation>
    <scope>NUCLEOTIDE SEQUENCE [LARGE SCALE GENOMIC DNA]</scope>
    <source>
        <strain evidence="2 3">Poly51</strain>
    </source>
</reference>
<evidence type="ECO:0000313" key="2">
    <source>
        <dbReference type="EMBL" id="TWU41153.1"/>
    </source>
</evidence>
<gene>
    <name evidence="2" type="ORF">Poly51_63960</name>
</gene>
<organism evidence="2 3">
    <name type="scientific">Rubripirellula tenax</name>
    <dbReference type="NCBI Taxonomy" id="2528015"/>
    <lineage>
        <taxon>Bacteria</taxon>
        <taxon>Pseudomonadati</taxon>
        <taxon>Planctomycetota</taxon>
        <taxon>Planctomycetia</taxon>
        <taxon>Pirellulales</taxon>
        <taxon>Pirellulaceae</taxon>
        <taxon>Rubripirellula</taxon>
    </lineage>
</organism>